<feature type="compositionally biased region" description="Pro residues" evidence="1">
    <location>
        <begin position="97"/>
        <end position="106"/>
    </location>
</feature>
<keyword evidence="2" id="KW-0472">Membrane</keyword>
<dbReference type="EMBL" id="JAIHOM010000023">
    <property type="protein sequence ID" value="MCW6035934.1"/>
    <property type="molecule type" value="Genomic_DNA"/>
</dbReference>
<dbReference type="Proteomes" id="UP001526426">
    <property type="component" value="Unassembled WGS sequence"/>
</dbReference>
<evidence type="ECO:0000313" key="4">
    <source>
        <dbReference type="Proteomes" id="UP001526426"/>
    </source>
</evidence>
<gene>
    <name evidence="3" type="ORF">K4A83_06560</name>
</gene>
<reference evidence="3 4" key="1">
    <citation type="submission" date="2021-08" db="EMBL/GenBank/DDBJ databases">
        <title>Draft genome sequence of Spirulina subsalsa with high tolerance to salinity and hype-accumulation of phycocyanin.</title>
        <authorList>
            <person name="Pei H."/>
            <person name="Jiang L."/>
        </authorList>
    </citation>
    <scope>NUCLEOTIDE SEQUENCE [LARGE SCALE GENOMIC DNA]</scope>
    <source>
        <strain evidence="3 4">FACHB-351</strain>
    </source>
</reference>
<comment type="caution">
    <text evidence="3">The sequence shown here is derived from an EMBL/GenBank/DDBJ whole genome shotgun (WGS) entry which is preliminary data.</text>
</comment>
<evidence type="ECO:0000313" key="3">
    <source>
        <dbReference type="EMBL" id="MCW6035934.1"/>
    </source>
</evidence>
<keyword evidence="2" id="KW-1133">Transmembrane helix</keyword>
<sequence length="228" mass="25475">MTASPRPIRSLRDATRTARSTKTRKGSNPPAPPRNGGSKVARHPAWKGSPTPPPPNNVAQFPKRPVPRPNPSPLQSYPTPNRSQPPHPGSQRREMPRPTPLRPVAPRPKLPIWLRVLLGIQHGSSIVTFCLITAVLIVYSSTVYIQQQWSQDYRRLENLQRAQRNLTVADELLKNQLAQQANRPETGMVAPSPDNTIFLQRSMESPFTSEPAPTTRDHETTFVTPLGY</sequence>
<dbReference type="RefSeq" id="WP_265263656.1">
    <property type="nucleotide sequence ID" value="NZ_JAIHOM010000023.1"/>
</dbReference>
<keyword evidence="2" id="KW-0812">Transmembrane</keyword>
<protein>
    <recommendedName>
        <fullName evidence="5">Cell division protein FtsL</fullName>
    </recommendedName>
</protein>
<evidence type="ECO:0000256" key="1">
    <source>
        <dbReference type="SAM" id="MobiDB-lite"/>
    </source>
</evidence>
<feature type="transmembrane region" description="Helical" evidence="2">
    <location>
        <begin position="112"/>
        <end position="139"/>
    </location>
</feature>
<evidence type="ECO:0008006" key="5">
    <source>
        <dbReference type="Google" id="ProtNLM"/>
    </source>
</evidence>
<feature type="region of interest" description="Disordered" evidence="1">
    <location>
        <begin position="1"/>
        <end position="106"/>
    </location>
</feature>
<proteinExistence type="predicted"/>
<accession>A0ABT3L4A4</accession>
<feature type="region of interest" description="Disordered" evidence="1">
    <location>
        <begin position="204"/>
        <end position="228"/>
    </location>
</feature>
<organism evidence="3 4">
    <name type="scientific">Spirulina subsalsa FACHB-351</name>
    <dbReference type="NCBI Taxonomy" id="234711"/>
    <lineage>
        <taxon>Bacteria</taxon>
        <taxon>Bacillati</taxon>
        <taxon>Cyanobacteriota</taxon>
        <taxon>Cyanophyceae</taxon>
        <taxon>Spirulinales</taxon>
        <taxon>Spirulinaceae</taxon>
        <taxon>Spirulina</taxon>
    </lineage>
</organism>
<name>A0ABT3L4A4_9CYAN</name>
<evidence type="ECO:0000256" key="2">
    <source>
        <dbReference type="SAM" id="Phobius"/>
    </source>
</evidence>
<keyword evidence="4" id="KW-1185">Reference proteome</keyword>